<proteinExistence type="predicted"/>
<evidence type="ECO:0008006" key="4">
    <source>
        <dbReference type="Google" id="ProtNLM"/>
    </source>
</evidence>
<gene>
    <name evidence="2" type="ORF">F9K24_09425</name>
</gene>
<dbReference type="InterPro" id="IPR035093">
    <property type="entry name" value="RelE/ParE_toxin_dom_sf"/>
</dbReference>
<dbReference type="Gene3D" id="3.30.2310.20">
    <property type="entry name" value="RelE-like"/>
    <property type="match status" value="1"/>
</dbReference>
<sequence length="102" mass="11991">MQNLQFHPLAELEADEASLYYEAISLPISRRFLADLTKSLKNVLQYPQGYPLEMDRVRKLVFAEFPYSLYYAHGAERLCILAVAHHSRHPDYWKPRLKDIPD</sequence>
<dbReference type="Proteomes" id="UP000460298">
    <property type="component" value="Unassembled WGS sequence"/>
</dbReference>
<evidence type="ECO:0000313" key="2">
    <source>
        <dbReference type="EMBL" id="KAB2932591.1"/>
    </source>
</evidence>
<protein>
    <recommendedName>
        <fullName evidence="4">Plasmid stabilization protein</fullName>
    </recommendedName>
</protein>
<keyword evidence="1" id="KW-1277">Toxin-antitoxin system</keyword>
<evidence type="ECO:0000256" key="1">
    <source>
        <dbReference type="ARBA" id="ARBA00022649"/>
    </source>
</evidence>
<dbReference type="AlphaFoldDB" id="A0A833LX35"/>
<evidence type="ECO:0000313" key="3">
    <source>
        <dbReference type="Proteomes" id="UP000460298"/>
    </source>
</evidence>
<comment type="caution">
    <text evidence="2">The sequence shown here is derived from an EMBL/GenBank/DDBJ whole genome shotgun (WGS) entry which is preliminary data.</text>
</comment>
<name>A0A833LX35_9LEPT</name>
<dbReference type="InterPro" id="IPR007712">
    <property type="entry name" value="RelE/ParE_toxin"/>
</dbReference>
<reference evidence="2 3" key="1">
    <citation type="submission" date="2019-10" db="EMBL/GenBank/DDBJ databases">
        <title>Extracellular Electron Transfer in a Candidatus Methanoperedens spp. Enrichment Culture.</title>
        <authorList>
            <person name="Berger S."/>
            <person name="Rangel Shaw D."/>
            <person name="Berben T."/>
            <person name="In 'T Zandt M."/>
            <person name="Frank J."/>
            <person name="Reimann J."/>
            <person name="Jetten M.S.M."/>
            <person name="Welte C.U."/>
        </authorList>
    </citation>
    <scope>NUCLEOTIDE SEQUENCE [LARGE SCALE GENOMIC DNA]</scope>
    <source>
        <strain evidence="2">SB12</strain>
    </source>
</reference>
<organism evidence="2 3">
    <name type="scientific">Leptonema illini</name>
    <dbReference type="NCBI Taxonomy" id="183"/>
    <lineage>
        <taxon>Bacteria</taxon>
        <taxon>Pseudomonadati</taxon>
        <taxon>Spirochaetota</taxon>
        <taxon>Spirochaetia</taxon>
        <taxon>Leptospirales</taxon>
        <taxon>Leptospiraceae</taxon>
        <taxon>Leptonema</taxon>
    </lineage>
</organism>
<dbReference type="EMBL" id="WBUI01000008">
    <property type="protein sequence ID" value="KAB2932591.1"/>
    <property type="molecule type" value="Genomic_DNA"/>
</dbReference>
<accession>A0A833LX35</accession>
<dbReference type="Pfam" id="PF05016">
    <property type="entry name" value="ParE_toxin"/>
    <property type="match status" value="1"/>
</dbReference>